<name>A0ABV1DWF0_9FIRM</name>
<dbReference type="InterPro" id="IPR036097">
    <property type="entry name" value="HisK_dim/P_sf"/>
</dbReference>
<dbReference type="InterPro" id="IPR001610">
    <property type="entry name" value="PAC"/>
</dbReference>
<evidence type="ECO:0000259" key="9">
    <source>
        <dbReference type="PROSITE" id="PS50109"/>
    </source>
</evidence>
<dbReference type="InterPro" id="IPR003594">
    <property type="entry name" value="HATPase_dom"/>
</dbReference>
<comment type="caution">
    <text evidence="13">The sequence shown here is derived from an EMBL/GenBank/DDBJ whole genome shotgun (WGS) entry which is preliminary data.</text>
</comment>
<dbReference type="Gene3D" id="3.30.565.10">
    <property type="entry name" value="Histidine kinase-like ATPase, C-terminal domain"/>
    <property type="match status" value="1"/>
</dbReference>
<keyword evidence="5" id="KW-0418">Kinase</keyword>
<dbReference type="SMART" id="SM00387">
    <property type="entry name" value="HATPase_c"/>
    <property type="match status" value="1"/>
</dbReference>
<dbReference type="CDD" id="cd16922">
    <property type="entry name" value="HATPase_EvgS-ArcB-TorS-like"/>
    <property type="match status" value="1"/>
</dbReference>
<protein>
    <recommendedName>
        <fullName evidence="3">Stage 0 sporulation protein A homolog</fullName>
        <ecNumber evidence="2">2.7.13.3</ecNumber>
    </recommendedName>
</protein>
<dbReference type="InterPro" id="IPR000014">
    <property type="entry name" value="PAS"/>
</dbReference>
<evidence type="ECO:0000313" key="14">
    <source>
        <dbReference type="Proteomes" id="UP001489509"/>
    </source>
</evidence>
<dbReference type="Pfam" id="PF00072">
    <property type="entry name" value="Response_reg"/>
    <property type="match status" value="2"/>
</dbReference>
<dbReference type="InterPro" id="IPR001789">
    <property type="entry name" value="Sig_transdc_resp-reg_receiver"/>
</dbReference>
<evidence type="ECO:0000256" key="1">
    <source>
        <dbReference type="ARBA" id="ARBA00000085"/>
    </source>
</evidence>
<dbReference type="InterPro" id="IPR004358">
    <property type="entry name" value="Sig_transdc_His_kin-like_C"/>
</dbReference>
<feature type="domain" description="PAS" evidence="11">
    <location>
        <begin position="271"/>
        <end position="345"/>
    </location>
</feature>
<dbReference type="CDD" id="cd17546">
    <property type="entry name" value="REC_hyHK_CKI1_RcsC-like"/>
    <property type="match status" value="2"/>
</dbReference>
<dbReference type="EC" id="2.7.13.3" evidence="2"/>
<dbReference type="Gene3D" id="1.10.287.130">
    <property type="match status" value="1"/>
</dbReference>
<dbReference type="InterPro" id="IPR011006">
    <property type="entry name" value="CheY-like_superfamily"/>
</dbReference>
<evidence type="ECO:0000256" key="4">
    <source>
        <dbReference type="ARBA" id="ARBA00022553"/>
    </source>
</evidence>
<dbReference type="PROSITE" id="PS50112">
    <property type="entry name" value="PAS"/>
    <property type="match status" value="1"/>
</dbReference>
<evidence type="ECO:0000256" key="5">
    <source>
        <dbReference type="ARBA" id="ARBA00022777"/>
    </source>
</evidence>
<accession>A0ABV1DWF0</accession>
<dbReference type="InterPro" id="IPR003661">
    <property type="entry name" value="HisK_dim/P_dom"/>
</dbReference>
<dbReference type="Gene3D" id="3.10.450.50">
    <property type="match status" value="1"/>
</dbReference>
<dbReference type="InterPro" id="IPR037401">
    <property type="entry name" value="SnoaL-like"/>
</dbReference>
<dbReference type="NCBIfam" id="TIGR00229">
    <property type="entry name" value="sensory_box"/>
    <property type="match status" value="2"/>
</dbReference>
<dbReference type="SMART" id="SM00086">
    <property type="entry name" value="PAC"/>
    <property type="match status" value="3"/>
</dbReference>
<dbReference type="InterPro" id="IPR005467">
    <property type="entry name" value="His_kinase_dom"/>
</dbReference>
<dbReference type="CDD" id="cd00082">
    <property type="entry name" value="HisKA"/>
    <property type="match status" value="1"/>
</dbReference>
<dbReference type="EMBL" id="JBBMFD010000001">
    <property type="protein sequence ID" value="MEQ2439373.1"/>
    <property type="molecule type" value="Genomic_DNA"/>
</dbReference>
<keyword evidence="6" id="KW-0902">Two-component regulatory system</keyword>
<dbReference type="SMART" id="SM00388">
    <property type="entry name" value="HisKA"/>
    <property type="match status" value="1"/>
</dbReference>
<dbReference type="InterPro" id="IPR035965">
    <property type="entry name" value="PAS-like_dom_sf"/>
</dbReference>
<evidence type="ECO:0000256" key="2">
    <source>
        <dbReference type="ARBA" id="ARBA00012438"/>
    </source>
</evidence>
<reference evidence="13 14" key="1">
    <citation type="submission" date="2024-03" db="EMBL/GenBank/DDBJ databases">
        <title>Human intestinal bacterial collection.</title>
        <authorList>
            <person name="Pauvert C."/>
            <person name="Hitch T.C.A."/>
            <person name="Clavel T."/>
        </authorList>
    </citation>
    <scope>NUCLEOTIDE SEQUENCE [LARGE SCALE GENOMIC DNA]</scope>
    <source>
        <strain evidence="13 14">CLA-JM-H44</strain>
    </source>
</reference>
<organism evidence="13 14">
    <name type="scientific">Solibaculum intestinale</name>
    <dbReference type="NCBI Taxonomy" id="3133165"/>
    <lineage>
        <taxon>Bacteria</taxon>
        <taxon>Bacillati</taxon>
        <taxon>Bacillota</taxon>
        <taxon>Clostridia</taxon>
        <taxon>Eubacteriales</taxon>
        <taxon>Oscillospiraceae</taxon>
        <taxon>Solibaculum</taxon>
    </lineage>
</organism>
<dbReference type="SUPFAM" id="SSF52172">
    <property type="entry name" value="CheY-like"/>
    <property type="match status" value="2"/>
</dbReference>
<dbReference type="SUPFAM" id="SSF54427">
    <property type="entry name" value="NTF2-like"/>
    <property type="match status" value="1"/>
</dbReference>
<evidence type="ECO:0000259" key="12">
    <source>
        <dbReference type="PROSITE" id="PS50113"/>
    </source>
</evidence>
<proteinExistence type="predicted"/>
<keyword evidence="5" id="KW-0808">Transferase</keyword>
<evidence type="ECO:0000256" key="3">
    <source>
        <dbReference type="ARBA" id="ARBA00018672"/>
    </source>
</evidence>
<dbReference type="Pfam" id="PF13474">
    <property type="entry name" value="SnoaL_3"/>
    <property type="match status" value="1"/>
</dbReference>
<feature type="domain" description="PAC" evidence="12">
    <location>
        <begin position="348"/>
        <end position="399"/>
    </location>
</feature>
<feature type="domain" description="Histidine kinase" evidence="9">
    <location>
        <begin position="687"/>
        <end position="910"/>
    </location>
</feature>
<dbReference type="Pfam" id="PF02518">
    <property type="entry name" value="HATPase_c"/>
    <property type="match status" value="1"/>
</dbReference>
<feature type="domain" description="Response regulatory" evidence="10">
    <location>
        <begin position="931"/>
        <end position="1051"/>
    </location>
</feature>
<dbReference type="PANTHER" id="PTHR45339">
    <property type="entry name" value="HYBRID SIGNAL TRANSDUCTION HISTIDINE KINASE J"/>
    <property type="match status" value="1"/>
</dbReference>
<evidence type="ECO:0000259" key="10">
    <source>
        <dbReference type="PROSITE" id="PS50110"/>
    </source>
</evidence>
<dbReference type="SUPFAM" id="SSF55785">
    <property type="entry name" value="PYP-like sensor domain (PAS domain)"/>
    <property type="match status" value="2"/>
</dbReference>
<evidence type="ECO:0000259" key="11">
    <source>
        <dbReference type="PROSITE" id="PS50112"/>
    </source>
</evidence>
<dbReference type="InterPro" id="IPR013655">
    <property type="entry name" value="PAS_fold_3"/>
</dbReference>
<dbReference type="PRINTS" id="PR00344">
    <property type="entry name" value="BCTRLSENSOR"/>
</dbReference>
<dbReference type="SUPFAM" id="SSF47384">
    <property type="entry name" value="Homodimeric domain of signal transducing histidine kinase"/>
    <property type="match status" value="1"/>
</dbReference>
<dbReference type="Pfam" id="PF00512">
    <property type="entry name" value="HisKA"/>
    <property type="match status" value="1"/>
</dbReference>
<dbReference type="PANTHER" id="PTHR45339:SF1">
    <property type="entry name" value="HYBRID SIGNAL TRANSDUCTION HISTIDINE KINASE J"/>
    <property type="match status" value="1"/>
</dbReference>
<evidence type="ECO:0000256" key="7">
    <source>
        <dbReference type="ARBA" id="ARBA00024867"/>
    </source>
</evidence>
<feature type="domain" description="PAC" evidence="12">
    <location>
        <begin position="226"/>
        <end position="277"/>
    </location>
</feature>
<dbReference type="InterPro" id="IPR000700">
    <property type="entry name" value="PAS-assoc_C"/>
</dbReference>
<dbReference type="PROSITE" id="PS50113">
    <property type="entry name" value="PAC"/>
    <property type="match status" value="2"/>
</dbReference>
<dbReference type="Gene3D" id="3.40.50.2300">
    <property type="match status" value="2"/>
</dbReference>
<dbReference type="Gene3D" id="3.30.450.20">
    <property type="entry name" value="PAS domain"/>
    <property type="match status" value="2"/>
</dbReference>
<keyword evidence="14" id="KW-1185">Reference proteome</keyword>
<comment type="function">
    <text evidence="7">May play the central regulatory role in sporulation. It may be an element of the effector pathway responsible for the activation of sporulation genes in response to nutritional stress. Spo0A may act in concert with spo0H (a sigma factor) to control the expression of some genes that are critical to the sporulation process.</text>
</comment>
<comment type="catalytic activity">
    <reaction evidence="1">
        <text>ATP + protein L-histidine = ADP + protein N-phospho-L-histidine.</text>
        <dbReference type="EC" id="2.7.13.3"/>
    </reaction>
</comment>
<keyword evidence="4 8" id="KW-0597">Phosphoprotein</keyword>
<dbReference type="SMART" id="SM00091">
    <property type="entry name" value="PAS"/>
    <property type="match status" value="2"/>
</dbReference>
<dbReference type="PROSITE" id="PS50110">
    <property type="entry name" value="RESPONSE_REGULATORY"/>
    <property type="match status" value="2"/>
</dbReference>
<feature type="modified residue" description="4-aspartylphosphate" evidence="8">
    <location>
        <position position="985"/>
    </location>
</feature>
<feature type="modified residue" description="4-aspartylphosphate" evidence="8">
    <location>
        <position position="1124"/>
    </location>
</feature>
<evidence type="ECO:0000256" key="6">
    <source>
        <dbReference type="ARBA" id="ARBA00023012"/>
    </source>
</evidence>
<evidence type="ECO:0000256" key="8">
    <source>
        <dbReference type="PROSITE-ProRule" id="PRU00169"/>
    </source>
</evidence>
<sequence length="1198" mass="135497">MKRMKTQAAVVQTVQDFCRAWFEKRDADKALAFFHEDINFVGTGEEEAAQGKAEMERYLREDIREIPEPFSVELSMIQEQRITEQVENLSARMILKNSLYAWHLRGFFTLVCTFGSWRIQSLHFAEPSTSQRGEEHYPMTLVMQNVVRQRQELLNDSLAGGMMGGYIEEGFPFYFVNRQMLRYLGYETQADFIADIGGSISNCMHPDDREMVDAAVVAQIEEKGEYVVEYRMKKQDGSYIWVHDLGRKVTAEDGRDAIASVCIDITAQRQAQDEVFHLYNNIPGAVFRCRFDADFSIIDANDGLFEFLGYTRQEFAGMGNKMSSVIYPDDLAVMADQLNGQLKYGNTIHNENRLICKDGTIKWISIKAQLLPEKDGEKYFYCVFVDITEEKQLQERVQELYEKELAYFAQVSASGGGIQGRVNLTENRMESYVSTVDAAISRVGNTYEKTVESLAASAVDAAYGEKIRQVLDRETVLSDFAAGKVDYRFDFLRRRNDGGLFWGSTSFRSCLNPQTGDVIGFLYTFDITEQKLQEQLLDKISQLDYDVITEIDIRQDTNRLISFHEQTKETIVSEGRFQEEIRNIAERFMEEDSKKEYLEKLDFAYMQDRLEREDFYTFLVEMKDRRGKCRVKRIQVFYISKELGRVCMARTDVTDIVRQEQRQKEELAAALVAAEQANAAKSDFLSRMSHEIRTPMNAIIGMSAIAAHAIGDDEQVADCLSKIGISSRFLLSLINDILDMSRIESGKMLLKNEKIPTEDFIGGINSICYAQAAAKGVEYECIIDPVLDDYYIGDAMKLQQVLINILSNAIKFTREGGKVTFSAAQRRRSKNSAALRFIVNDTGVGMSEEFLPHIFEPFSQEFTGTTSLYGGTGLGLAISKNIVDMMDGKITVRSIKGIGSEFTVDVKLGITEEEKLRHNQKKQDYHFSHLKTLVVDDDVAVCESAVVTLKEIGVTAEWVDSGPKAIDRVKALWETGSYYDMLLIDWKMPEMDGIETARRIRAVVGPEVTIIIMTAYDWIAIEHEAKLAGVNLLMSKPMFKSSLVSAFTRALGEKEELTRQEEPMDYDFTGKRVLLAEDNAINTEVAVMLLEGKGFVVDTAENGLRAMELYGKSQPGDYDAILMDIRMPIMDGLAAANNIRHLSNADAKDIPIIAMTANAFDDDIEKSKAAGMNAHLAKPIEPERLFQTLYDFISGKGG</sequence>
<gene>
    <name evidence="13" type="ORF">WMO26_00875</name>
</gene>
<evidence type="ECO:0000313" key="13">
    <source>
        <dbReference type="EMBL" id="MEQ2439373.1"/>
    </source>
</evidence>
<dbReference type="SUPFAM" id="SSF55874">
    <property type="entry name" value="ATPase domain of HSP90 chaperone/DNA topoisomerase II/histidine kinase"/>
    <property type="match status" value="1"/>
</dbReference>
<feature type="domain" description="Response regulatory" evidence="10">
    <location>
        <begin position="1072"/>
        <end position="1193"/>
    </location>
</feature>
<dbReference type="InterPro" id="IPR032710">
    <property type="entry name" value="NTF2-like_dom_sf"/>
</dbReference>
<dbReference type="Pfam" id="PF08447">
    <property type="entry name" value="PAS_3"/>
    <property type="match status" value="2"/>
</dbReference>
<dbReference type="SMART" id="SM00448">
    <property type="entry name" value="REC"/>
    <property type="match status" value="2"/>
</dbReference>
<dbReference type="CDD" id="cd00130">
    <property type="entry name" value="PAS"/>
    <property type="match status" value="2"/>
</dbReference>
<dbReference type="Proteomes" id="UP001489509">
    <property type="component" value="Unassembled WGS sequence"/>
</dbReference>
<dbReference type="PROSITE" id="PS50109">
    <property type="entry name" value="HIS_KIN"/>
    <property type="match status" value="1"/>
</dbReference>
<dbReference type="InterPro" id="IPR036890">
    <property type="entry name" value="HATPase_C_sf"/>
</dbReference>